<sequence length="152" mass="15845">MERLPGESRTFNGFLVGGLLGAFAVPNLFNYSGFSSPYEALAATMGLGPFLDPSVLVWLLASHAVAVGAGYLAARTSGVRERLVAFGSVWVGAALFSYAAVAEGAAERAAAGFPTAFTPLLVSTGSWAVFALLGGIVARRRRLRQEGRSSMT</sequence>
<organism evidence="2">
    <name type="scientific">uncultured Rubrobacteraceae bacterium</name>
    <dbReference type="NCBI Taxonomy" id="349277"/>
    <lineage>
        <taxon>Bacteria</taxon>
        <taxon>Bacillati</taxon>
        <taxon>Actinomycetota</taxon>
        <taxon>Rubrobacteria</taxon>
        <taxon>Rubrobacterales</taxon>
        <taxon>Rubrobacteraceae</taxon>
        <taxon>environmental samples</taxon>
    </lineage>
</organism>
<accession>A0A6J4RBL2</accession>
<feature type="transmembrane region" description="Helical" evidence="1">
    <location>
        <begin position="12"/>
        <end position="29"/>
    </location>
</feature>
<name>A0A6J4RBL2_9ACTN</name>
<reference evidence="2" key="1">
    <citation type="submission" date="2020-02" db="EMBL/GenBank/DDBJ databases">
        <authorList>
            <person name="Meier V. D."/>
        </authorList>
    </citation>
    <scope>NUCLEOTIDE SEQUENCE</scope>
    <source>
        <strain evidence="2">AVDCRST_MAG25</strain>
    </source>
</reference>
<proteinExistence type="predicted"/>
<evidence type="ECO:0000313" key="2">
    <source>
        <dbReference type="EMBL" id="CAA9463082.1"/>
    </source>
</evidence>
<dbReference type="EMBL" id="CADCVI010000069">
    <property type="protein sequence ID" value="CAA9463082.1"/>
    <property type="molecule type" value="Genomic_DNA"/>
</dbReference>
<dbReference type="AlphaFoldDB" id="A0A6J4RBL2"/>
<evidence type="ECO:0000256" key="1">
    <source>
        <dbReference type="SAM" id="Phobius"/>
    </source>
</evidence>
<feature type="transmembrane region" description="Helical" evidence="1">
    <location>
        <begin position="116"/>
        <end position="138"/>
    </location>
</feature>
<gene>
    <name evidence="2" type="ORF">AVDCRST_MAG25-1129</name>
</gene>
<protein>
    <submittedName>
        <fullName evidence="2">Uncharacterized protein</fullName>
    </submittedName>
</protein>
<feature type="transmembrane region" description="Helical" evidence="1">
    <location>
        <begin position="83"/>
        <end position="101"/>
    </location>
</feature>
<keyword evidence="1" id="KW-1133">Transmembrane helix</keyword>
<keyword evidence="1" id="KW-0472">Membrane</keyword>
<keyword evidence="1" id="KW-0812">Transmembrane</keyword>
<feature type="transmembrane region" description="Helical" evidence="1">
    <location>
        <begin position="55"/>
        <end position="74"/>
    </location>
</feature>